<evidence type="ECO:0000256" key="3">
    <source>
        <dbReference type="ARBA" id="ARBA00022692"/>
    </source>
</evidence>
<evidence type="ECO:0000256" key="4">
    <source>
        <dbReference type="ARBA" id="ARBA00022989"/>
    </source>
</evidence>
<organism evidence="8 9">
    <name type="scientific">Amphibalanus amphitrite</name>
    <name type="common">Striped barnacle</name>
    <name type="synonym">Balanus amphitrite</name>
    <dbReference type="NCBI Taxonomy" id="1232801"/>
    <lineage>
        <taxon>Eukaryota</taxon>
        <taxon>Metazoa</taxon>
        <taxon>Ecdysozoa</taxon>
        <taxon>Arthropoda</taxon>
        <taxon>Crustacea</taxon>
        <taxon>Multicrustacea</taxon>
        <taxon>Cirripedia</taxon>
        <taxon>Thoracica</taxon>
        <taxon>Thoracicalcarea</taxon>
        <taxon>Balanomorpha</taxon>
        <taxon>Balanoidea</taxon>
        <taxon>Balanidae</taxon>
        <taxon>Amphibalaninae</taxon>
        <taxon>Amphibalanus</taxon>
    </lineage>
</organism>
<evidence type="ECO:0000256" key="7">
    <source>
        <dbReference type="SAM" id="Phobius"/>
    </source>
</evidence>
<dbReference type="Proteomes" id="UP000440578">
    <property type="component" value="Unassembled WGS sequence"/>
</dbReference>
<protein>
    <submittedName>
        <fullName evidence="8">Tetraspanin-31</fullName>
    </submittedName>
</protein>
<reference evidence="8 9" key="1">
    <citation type="submission" date="2019-07" db="EMBL/GenBank/DDBJ databases">
        <title>Draft genome assembly of a fouling barnacle, Amphibalanus amphitrite (Darwin, 1854): The first reference genome for Thecostraca.</title>
        <authorList>
            <person name="Kim W."/>
        </authorList>
    </citation>
    <scope>NUCLEOTIDE SEQUENCE [LARGE SCALE GENOMIC DNA]</scope>
    <source>
        <strain evidence="8">SNU_AA5</strain>
        <tissue evidence="8">Soma without cirri and trophi</tissue>
    </source>
</reference>
<evidence type="ECO:0000256" key="1">
    <source>
        <dbReference type="ARBA" id="ARBA00004141"/>
    </source>
</evidence>
<keyword evidence="4 7" id="KW-1133">Transmembrane helix</keyword>
<dbReference type="Pfam" id="PF00335">
    <property type="entry name" value="Tetraspanin"/>
    <property type="match status" value="1"/>
</dbReference>
<dbReference type="AlphaFoldDB" id="A0A6A4V8F5"/>
<proteinExistence type="inferred from homology"/>
<comment type="caution">
    <text evidence="8">The sequence shown here is derived from an EMBL/GenBank/DDBJ whole genome shotgun (WGS) entry which is preliminary data.</text>
</comment>
<accession>A0A6A4V8F5</accession>
<name>A0A6A4V8F5_AMPAM</name>
<dbReference type="InterPro" id="IPR018499">
    <property type="entry name" value="Tetraspanin/Peripherin"/>
</dbReference>
<keyword evidence="6" id="KW-1015">Disulfide bond</keyword>
<feature type="transmembrane region" description="Helical" evidence="7">
    <location>
        <begin position="184"/>
        <end position="204"/>
    </location>
</feature>
<evidence type="ECO:0000256" key="5">
    <source>
        <dbReference type="ARBA" id="ARBA00023136"/>
    </source>
</evidence>
<dbReference type="PIRSF" id="PIRSF002419">
    <property type="entry name" value="Tetraspanin"/>
    <property type="match status" value="1"/>
</dbReference>
<feature type="transmembrane region" description="Helical" evidence="7">
    <location>
        <begin position="38"/>
        <end position="67"/>
    </location>
</feature>
<dbReference type="InterPro" id="IPR000301">
    <property type="entry name" value="Tetraspanin_animals"/>
</dbReference>
<keyword evidence="5 7" id="KW-0472">Membrane</keyword>
<keyword evidence="9" id="KW-1185">Reference proteome</keyword>
<gene>
    <name evidence="8" type="primary">tspan31_3</name>
    <name evidence="8" type="ORF">FJT64_012348</name>
</gene>
<dbReference type="GO" id="GO:0016020">
    <property type="term" value="C:membrane"/>
    <property type="evidence" value="ECO:0007669"/>
    <property type="project" value="UniProtKB-SubCell"/>
</dbReference>
<dbReference type="PANTHER" id="PTHR19282">
    <property type="entry name" value="TETRASPANIN"/>
    <property type="match status" value="1"/>
</dbReference>
<feature type="transmembrane region" description="Helical" evidence="7">
    <location>
        <begin position="74"/>
        <end position="99"/>
    </location>
</feature>
<dbReference type="OrthoDB" id="5845060at2759"/>
<dbReference type="PANTHER" id="PTHR19282:SF452">
    <property type="entry name" value="LD03691P"/>
    <property type="match status" value="1"/>
</dbReference>
<evidence type="ECO:0000313" key="9">
    <source>
        <dbReference type="Proteomes" id="UP000440578"/>
    </source>
</evidence>
<dbReference type="PRINTS" id="PR00259">
    <property type="entry name" value="TMFOUR"/>
</dbReference>
<feature type="disulfide bond" evidence="6">
    <location>
        <begin position="129"/>
        <end position="148"/>
    </location>
</feature>
<comment type="similarity">
    <text evidence="2">Belongs to the tetraspanin (TM4SF) family.</text>
</comment>
<feature type="disulfide bond" evidence="6">
    <location>
        <begin position="128"/>
        <end position="159"/>
    </location>
</feature>
<evidence type="ECO:0000256" key="6">
    <source>
        <dbReference type="PIRSR" id="PIRSR002419-1"/>
    </source>
</evidence>
<keyword evidence="3 7" id="KW-0812">Transmembrane</keyword>
<comment type="subcellular location">
    <subcellularLocation>
        <location evidence="1">Membrane</location>
        <topology evidence="1">Multi-pass membrane protein</topology>
    </subcellularLocation>
</comment>
<dbReference type="EMBL" id="VIIS01002032">
    <property type="protein sequence ID" value="KAF0289419.1"/>
    <property type="molecule type" value="Genomic_DNA"/>
</dbReference>
<sequence length="219" mass="23819">MCGGFTCSKNALIALNIVYVVVAFLLIGVATYGKTASIITSLGVVGGIVACGVLLLFIAVLGLVGAVKHHQVVLFFYMLVLFLLYVLQFSLACACLAITPSQQEKLLHEGWRISTDDIKKNAQETFGCCGFQELNNTGLDDGMDHPECPLKPTDATQCCMGSIKCECRPCFEMLKEAINSGLRVSGGIGLFFSFTEMIGFVLAYRYRNQMDPSRGQMLD</sequence>
<evidence type="ECO:0000256" key="2">
    <source>
        <dbReference type="ARBA" id="ARBA00006840"/>
    </source>
</evidence>
<feature type="transmembrane region" description="Helical" evidence="7">
    <location>
        <begin position="12"/>
        <end position="32"/>
    </location>
</feature>
<evidence type="ECO:0000313" key="8">
    <source>
        <dbReference type="EMBL" id="KAF0289419.1"/>
    </source>
</evidence>